<dbReference type="OrthoDB" id="443318at2759"/>
<keyword evidence="6" id="KW-0325">Glycoprotein</keyword>
<dbReference type="PROSITE" id="PS00560">
    <property type="entry name" value="CARBOXYPEPT_SER_HIS"/>
    <property type="match status" value="1"/>
</dbReference>
<keyword evidence="4 7" id="KW-0732">Signal</keyword>
<dbReference type="PANTHER" id="PTHR11802">
    <property type="entry name" value="SERINE PROTEASE FAMILY S10 SERINE CARBOXYPEPTIDASE"/>
    <property type="match status" value="1"/>
</dbReference>
<proteinExistence type="inferred from homology"/>
<keyword evidence="9" id="KW-1185">Reference proteome</keyword>
<dbReference type="PRINTS" id="PR00724">
    <property type="entry name" value="CRBOXYPTASEC"/>
</dbReference>
<dbReference type="SUPFAM" id="SSF53474">
    <property type="entry name" value="alpha/beta-Hydrolases"/>
    <property type="match status" value="1"/>
</dbReference>
<dbReference type="EMBL" id="VVIM01000008">
    <property type="protein sequence ID" value="KAB0794556.1"/>
    <property type="molecule type" value="Genomic_DNA"/>
</dbReference>
<dbReference type="FunCoup" id="A0A5N4AB48">
    <property type="interactions" value="62"/>
</dbReference>
<organism evidence="8 9">
    <name type="scientific">Photinus pyralis</name>
    <name type="common">Common eastern firefly</name>
    <name type="synonym">Lampyris pyralis</name>
    <dbReference type="NCBI Taxonomy" id="7054"/>
    <lineage>
        <taxon>Eukaryota</taxon>
        <taxon>Metazoa</taxon>
        <taxon>Ecdysozoa</taxon>
        <taxon>Arthropoda</taxon>
        <taxon>Hexapoda</taxon>
        <taxon>Insecta</taxon>
        <taxon>Pterygota</taxon>
        <taxon>Neoptera</taxon>
        <taxon>Endopterygota</taxon>
        <taxon>Coleoptera</taxon>
        <taxon>Polyphaga</taxon>
        <taxon>Elateriformia</taxon>
        <taxon>Elateroidea</taxon>
        <taxon>Lampyridae</taxon>
        <taxon>Lampyrinae</taxon>
        <taxon>Photinus</taxon>
    </lineage>
</organism>
<keyword evidence="5 7" id="KW-0378">Hydrolase</keyword>
<evidence type="ECO:0000256" key="3">
    <source>
        <dbReference type="ARBA" id="ARBA00022670"/>
    </source>
</evidence>
<keyword evidence="2 7" id="KW-0121">Carboxypeptidase</keyword>
<evidence type="ECO:0000256" key="6">
    <source>
        <dbReference type="ARBA" id="ARBA00023180"/>
    </source>
</evidence>
<dbReference type="AlphaFoldDB" id="A0A5N4AB48"/>
<dbReference type="Proteomes" id="UP000327044">
    <property type="component" value="Unassembled WGS sequence"/>
</dbReference>
<dbReference type="PANTHER" id="PTHR11802:SF472">
    <property type="entry name" value="SERINE CARBOXYPEPTIDASE CPVL-RELATED"/>
    <property type="match status" value="1"/>
</dbReference>
<dbReference type="InterPro" id="IPR018202">
    <property type="entry name" value="Ser_caboxypep_ser_AS"/>
</dbReference>
<accession>A0A5N4AB48</accession>
<sequence>MGLTTLIIGVLCMICFSSGENSTCDNSLEDCAPLILTPLISKGNVKEARLRAEVKFEDFKNVKSYSGYLTVNENFNSNLFFWFFPAEVDYEYAPVILWLQGGPGTSTMVGVFLEHGPFTVQPDLTLELRKHRWTTNHSVIYMDNPVGTGYSFTDPETYARNQTVVGDHLYTALIQFFQLFPEIQRNPFYVFGESYGGKYVPAISYAIHKKNPVAKLKINLQGLGIGNGFSDPVNQIKYSDYLYQTGLIDMNDKKKMEAQEQKIIDLIHLEKWEEAYFSFSDLIYNGNDTDTLFSKLTGYNDTNSLLDESPTHNIEALIYILRDDLMSALHVPVDHVFKGQMVVRYLIPDIMQSVAVWISELLNSYRVLVYNGQLDIIVPYTGTINYLNKLNFSSSKLYGSVSRSKWIVEDMLAGYAKCAGNLTEVLVRNAGHMVPTYQPKRMLHLITRFTRNHSLCVEQNEDDRPQNNK</sequence>
<evidence type="ECO:0000256" key="2">
    <source>
        <dbReference type="ARBA" id="ARBA00022645"/>
    </source>
</evidence>
<dbReference type="GO" id="GO:0006508">
    <property type="term" value="P:proteolysis"/>
    <property type="evidence" value="ECO:0007669"/>
    <property type="project" value="UniProtKB-KW"/>
</dbReference>
<keyword evidence="3 7" id="KW-0645">Protease</keyword>
<comment type="similarity">
    <text evidence="1 7">Belongs to the peptidase S10 family.</text>
</comment>
<evidence type="ECO:0000256" key="5">
    <source>
        <dbReference type="ARBA" id="ARBA00022801"/>
    </source>
</evidence>
<dbReference type="InterPro" id="IPR001563">
    <property type="entry name" value="Peptidase_S10"/>
</dbReference>
<dbReference type="Pfam" id="PF00450">
    <property type="entry name" value="Peptidase_S10"/>
    <property type="match status" value="1"/>
</dbReference>
<feature type="chain" id="PRO_5024478854" description="Carboxypeptidase" evidence="7">
    <location>
        <begin position="20"/>
        <end position="469"/>
    </location>
</feature>
<name>A0A5N4AB48_PHOPY</name>
<evidence type="ECO:0000256" key="1">
    <source>
        <dbReference type="ARBA" id="ARBA00009431"/>
    </source>
</evidence>
<dbReference type="Gene3D" id="3.40.50.1820">
    <property type="entry name" value="alpha/beta hydrolase"/>
    <property type="match status" value="1"/>
</dbReference>
<evidence type="ECO:0000313" key="8">
    <source>
        <dbReference type="EMBL" id="KAB0794556.1"/>
    </source>
</evidence>
<reference evidence="8 9" key="1">
    <citation type="journal article" date="2018" name="Elife">
        <title>Firefly genomes illuminate parallel origins of bioluminescence in beetles.</title>
        <authorList>
            <person name="Fallon T.R."/>
            <person name="Lower S.E."/>
            <person name="Chang C.H."/>
            <person name="Bessho-Uehara M."/>
            <person name="Martin G.J."/>
            <person name="Bewick A.J."/>
            <person name="Behringer M."/>
            <person name="Debat H.J."/>
            <person name="Wong I."/>
            <person name="Day J.C."/>
            <person name="Suvorov A."/>
            <person name="Silva C.J."/>
            <person name="Stanger-Hall K.F."/>
            <person name="Hall D.W."/>
            <person name="Schmitz R.J."/>
            <person name="Nelson D.R."/>
            <person name="Lewis S.M."/>
            <person name="Shigenobu S."/>
            <person name="Bybee S.M."/>
            <person name="Larracuente A.M."/>
            <person name="Oba Y."/>
            <person name="Weng J.K."/>
        </authorList>
    </citation>
    <scope>NUCLEOTIDE SEQUENCE [LARGE SCALE GENOMIC DNA]</scope>
    <source>
        <strain evidence="8">1611_PpyrPB1</strain>
        <tissue evidence="8">Whole body</tissue>
    </source>
</reference>
<gene>
    <name evidence="8" type="ORF">PPYR_11395</name>
</gene>
<dbReference type="InterPro" id="IPR029058">
    <property type="entry name" value="AB_hydrolase_fold"/>
</dbReference>
<dbReference type="EC" id="3.4.16.-" evidence="7"/>
<evidence type="ECO:0000256" key="7">
    <source>
        <dbReference type="RuleBase" id="RU361156"/>
    </source>
</evidence>
<dbReference type="InParanoid" id="A0A5N4AB48"/>
<comment type="caution">
    <text evidence="8">The sequence shown here is derived from an EMBL/GenBank/DDBJ whole genome shotgun (WGS) entry which is preliminary data.</text>
</comment>
<dbReference type="GO" id="GO:0004185">
    <property type="term" value="F:serine-type carboxypeptidase activity"/>
    <property type="evidence" value="ECO:0007669"/>
    <property type="project" value="UniProtKB-UniRule"/>
</dbReference>
<dbReference type="PROSITE" id="PS00131">
    <property type="entry name" value="CARBOXYPEPT_SER_SER"/>
    <property type="match status" value="1"/>
</dbReference>
<evidence type="ECO:0000313" key="9">
    <source>
        <dbReference type="Proteomes" id="UP000327044"/>
    </source>
</evidence>
<protein>
    <recommendedName>
        <fullName evidence="7">Carboxypeptidase</fullName>
        <ecNumber evidence="7">3.4.16.-</ecNumber>
    </recommendedName>
</protein>
<feature type="signal peptide" evidence="7">
    <location>
        <begin position="1"/>
        <end position="19"/>
    </location>
</feature>
<dbReference type="InterPro" id="IPR033124">
    <property type="entry name" value="Ser_caboxypep_his_AS"/>
</dbReference>
<evidence type="ECO:0000256" key="4">
    <source>
        <dbReference type="ARBA" id="ARBA00022729"/>
    </source>
</evidence>